<feature type="transmembrane region" description="Helical" evidence="2">
    <location>
        <begin position="93"/>
        <end position="112"/>
    </location>
</feature>
<keyword evidence="4" id="KW-1185">Reference proteome</keyword>
<sequence>MLVQYGTGPGELVDMDNHSVHEAPSSARAPSFGSADHYDYGVKLDETEKPSSSIKYHMLGIVQLVLKMYSLGVVLLIVTLFELKRTVVSVLNHLALVITSLLSTCLFILVLFHQMILSLRENIHYLLHLEDSSTTSCTKFPSRVKYSELHSLFWSSDKSHKIRISDDFQSFEIIPTNNINLSYAKKRLNSDSTVVADPLAVDVCNEPQGINLSFISSPGISKVQQFNNKYKEKLKKRPHWWKVGTSPISIPEGHASEDREQSQESLDNDEEIHHGSDPGSPLEVMKSSDFENQKFVLASSPLDLNETEYQSHSQQQQSPIKLSPSNSSKFHSKFKVAMESNRQNVIQNYAKSLKTFKNHHISTNLHHSLQDSN</sequence>
<evidence type="ECO:0000313" key="3">
    <source>
        <dbReference type="EMBL" id="ODQ57822.1"/>
    </source>
</evidence>
<keyword evidence="2" id="KW-0472">Membrane</keyword>
<feature type="region of interest" description="Disordered" evidence="1">
    <location>
        <begin position="307"/>
        <end position="328"/>
    </location>
</feature>
<keyword evidence="2" id="KW-1133">Transmembrane helix</keyword>
<evidence type="ECO:0000313" key="4">
    <source>
        <dbReference type="Proteomes" id="UP000094112"/>
    </source>
</evidence>
<reference evidence="3 4" key="1">
    <citation type="journal article" date="2016" name="Proc. Natl. Acad. Sci. U.S.A.">
        <title>Comparative genomics of biotechnologically important yeasts.</title>
        <authorList>
            <person name="Riley R."/>
            <person name="Haridas S."/>
            <person name="Wolfe K.H."/>
            <person name="Lopes M.R."/>
            <person name="Hittinger C.T."/>
            <person name="Goeker M."/>
            <person name="Salamov A.A."/>
            <person name="Wisecaver J.H."/>
            <person name="Long T.M."/>
            <person name="Calvey C.H."/>
            <person name="Aerts A.L."/>
            <person name="Barry K.W."/>
            <person name="Choi C."/>
            <person name="Clum A."/>
            <person name="Coughlan A.Y."/>
            <person name="Deshpande S."/>
            <person name="Douglass A.P."/>
            <person name="Hanson S.J."/>
            <person name="Klenk H.-P."/>
            <person name="LaButti K.M."/>
            <person name="Lapidus A."/>
            <person name="Lindquist E.A."/>
            <person name="Lipzen A.M."/>
            <person name="Meier-Kolthoff J.P."/>
            <person name="Ohm R.A."/>
            <person name="Otillar R.P."/>
            <person name="Pangilinan J.L."/>
            <person name="Peng Y."/>
            <person name="Rokas A."/>
            <person name="Rosa C.A."/>
            <person name="Scheuner C."/>
            <person name="Sibirny A.A."/>
            <person name="Slot J.C."/>
            <person name="Stielow J.B."/>
            <person name="Sun H."/>
            <person name="Kurtzman C.P."/>
            <person name="Blackwell M."/>
            <person name="Grigoriev I.V."/>
            <person name="Jeffries T.W."/>
        </authorList>
    </citation>
    <scope>NUCLEOTIDE SEQUENCE [LARGE SCALE GENOMIC DNA]</scope>
    <source>
        <strain evidence="4">ATCC 58044 / CBS 1984 / NCYC 433 / NRRL Y-366-8</strain>
    </source>
</reference>
<dbReference type="AlphaFoldDB" id="A0A1E3NYP3"/>
<dbReference type="Proteomes" id="UP000094112">
    <property type="component" value="Unassembled WGS sequence"/>
</dbReference>
<evidence type="ECO:0000256" key="2">
    <source>
        <dbReference type="SAM" id="Phobius"/>
    </source>
</evidence>
<keyword evidence="2" id="KW-0812">Transmembrane</keyword>
<evidence type="ECO:0000256" key="1">
    <source>
        <dbReference type="SAM" id="MobiDB-lite"/>
    </source>
</evidence>
<dbReference type="EMBL" id="KV454213">
    <property type="protein sequence ID" value="ODQ57822.1"/>
    <property type="molecule type" value="Genomic_DNA"/>
</dbReference>
<name>A0A1E3NYP3_WICAA</name>
<proteinExistence type="predicted"/>
<dbReference type="RefSeq" id="XP_019037029.1">
    <property type="nucleotide sequence ID" value="XM_019185183.1"/>
</dbReference>
<feature type="region of interest" description="Disordered" evidence="1">
    <location>
        <begin position="245"/>
        <end position="285"/>
    </location>
</feature>
<organism evidence="3 4">
    <name type="scientific">Wickerhamomyces anomalus (strain ATCC 58044 / CBS 1984 / NCYC 433 / NRRL Y-366-8)</name>
    <name type="common">Yeast</name>
    <name type="synonym">Hansenula anomala</name>
    <dbReference type="NCBI Taxonomy" id="683960"/>
    <lineage>
        <taxon>Eukaryota</taxon>
        <taxon>Fungi</taxon>
        <taxon>Dikarya</taxon>
        <taxon>Ascomycota</taxon>
        <taxon>Saccharomycotina</taxon>
        <taxon>Saccharomycetes</taxon>
        <taxon>Phaffomycetales</taxon>
        <taxon>Wickerhamomycetaceae</taxon>
        <taxon>Wickerhamomyces</taxon>
    </lineage>
</organism>
<protein>
    <submittedName>
        <fullName evidence="3">Uncharacterized protein</fullName>
    </submittedName>
</protein>
<feature type="transmembrane region" description="Helical" evidence="2">
    <location>
        <begin position="59"/>
        <end position="81"/>
    </location>
</feature>
<accession>A0A1E3NYP3</accession>
<dbReference type="GeneID" id="30202429"/>
<dbReference type="OrthoDB" id="10554396at2759"/>
<gene>
    <name evidence="3" type="ORF">WICANDRAFT_81150</name>
</gene>